<evidence type="ECO:0000313" key="6">
    <source>
        <dbReference type="Proteomes" id="UP001139411"/>
    </source>
</evidence>
<reference evidence="5" key="1">
    <citation type="submission" date="2022-01" db="EMBL/GenBank/DDBJ databases">
        <title>Novel species in genus Dyadobacter.</title>
        <authorList>
            <person name="Ma C."/>
        </authorList>
    </citation>
    <scope>NUCLEOTIDE SEQUENCE</scope>
    <source>
        <strain evidence="5">CY357</strain>
    </source>
</reference>
<dbReference type="InterPro" id="IPR001789">
    <property type="entry name" value="Sig_transdc_resp-reg_receiver"/>
</dbReference>
<dbReference type="PANTHER" id="PTHR45339">
    <property type="entry name" value="HYBRID SIGNAL TRANSDUCTION HISTIDINE KINASE J"/>
    <property type="match status" value="1"/>
</dbReference>
<accession>A0A9X1QKB0</accession>
<organism evidence="5 6">
    <name type="scientific">Dyadobacter chenhuakuii</name>
    <dbReference type="NCBI Taxonomy" id="2909339"/>
    <lineage>
        <taxon>Bacteria</taxon>
        <taxon>Pseudomonadati</taxon>
        <taxon>Bacteroidota</taxon>
        <taxon>Cytophagia</taxon>
        <taxon>Cytophagales</taxon>
        <taxon>Spirosomataceae</taxon>
        <taxon>Dyadobacter</taxon>
    </lineage>
</organism>
<feature type="domain" description="Response regulatory" evidence="4">
    <location>
        <begin position="1"/>
        <end position="107"/>
    </location>
</feature>
<dbReference type="SUPFAM" id="SSF52172">
    <property type="entry name" value="CheY-like"/>
    <property type="match status" value="1"/>
</dbReference>
<name>A0A9X1QKB0_9BACT</name>
<sequence length="109" mass="12061">MVLKNFLGQWNCVCSIAENGKIATEMVGSNDYDLVLMDLQMPEMDGYQAARTIRQFSGDKYCRLPIIALTASAVPSIKGQILDAGMNGVLGKPFEPKELYDLISELTRK</sequence>
<dbReference type="Gene3D" id="3.40.50.2300">
    <property type="match status" value="1"/>
</dbReference>
<evidence type="ECO:0000313" key="5">
    <source>
        <dbReference type="EMBL" id="MCF2501244.1"/>
    </source>
</evidence>
<dbReference type="InterPro" id="IPR011006">
    <property type="entry name" value="CheY-like_superfamily"/>
</dbReference>
<evidence type="ECO:0000259" key="4">
    <source>
        <dbReference type="PROSITE" id="PS50110"/>
    </source>
</evidence>
<evidence type="ECO:0000256" key="1">
    <source>
        <dbReference type="ARBA" id="ARBA00022553"/>
    </source>
</evidence>
<gene>
    <name evidence="5" type="ORF">L0661_23185</name>
</gene>
<dbReference type="CDD" id="cd17546">
    <property type="entry name" value="REC_hyHK_CKI1_RcsC-like"/>
    <property type="match status" value="1"/>
</dbReference>
<dbReference type="PROSITE" id="PS50110">
    <property type="entry name" value="RESPONSE_REGULATORY"/>
    <property type="match status" value="1"/>
</dbReference>
<dbReference type="AlphaFoldDB" id="A0A9X1QKB0"/>
<dbReference type="Proteomes" id="UP001139411">
    <property type="component" value="Unassembled WGS sequence"/>
</dbReference>
<protein>
    <submittedName>
        <fullName evidence="5">Response regulator</fullName>
    </submittedName>
</protein>
<comment type="caution">
    <text evidence="5">The sequence shown here is derived from an EMBL/GenBank/DDBJ whole genome shotgun (WGS) entry which is preliminary data.</text>
</comment>
<feature type="modified residue" description="4-aspartylphosphate" evidence="3">
    <location>
        <position position="38"/>
    </location>
</feature>
<evidence type="ECO:0000256" key="2">
    <source>
        <dbReference type="ARBA" id="ARBA00023012"/>
    </source>
</evidence>
<keyword evidence="1 3" id="KW-0597">Phosphoprotein</keyword>
<dbReference type="PANTHER" id="PTHR45339:SF1">
    <property type="entry name" value="HYBRID SIGNAL TRANSDUCTION HISTIDINE KINASE J"/>
    <property type="match status" value="1"/>
</dbReference>
<dbReference type="SMART" id="SM00448">
    <property type="entry name" value="REC"/>
    <property type="match status" value="1"/>
</dbReference>
<proteinExistence type="predicted"/>
<dbReference type="GO" id="GO:0000160">
    <property type="term" value="P:phosphorelay signal transduction system"/>
    <property type="evidence" value="ECO:0007669"/>
    <property type="project" value="UniProtKB-KW"/>
</dbReference>
<dbReference type="EMBL" id="JAKFFV010000018">
    <property type="protein sequence ID" value="MCF2501244.1"/>
    <property type="molecule type" value="Genomic_DNA"/>
</dbReference>
<keyword evidence="2" id="KW-0902">Two-component regulatory system</keyword>
<evidence type="ECO:0000256" key="3">
    <source>
        <dbReference type="PROSITE-ProRule" id="PRU00169"/>
    </source>
</evidence>
<dbReference type="Pfam" id="PF00072">
    <property type="entry name" value="Response_reg"/>
    <property type="match status" value="1"/>
</dbReference>